<dbReference type="AlphaFoldDB" id="A0A369LGX9"/>
<dbReference type="EMBL" id="PPTP01000001">
    <property type="protein sequence ID" value="RDB57278.1"/>
    <property type="molecule type" value="Genomic_DNA"/>
</dbReference>
<dbReference type="PANTHER" id="PTHR44688:SF16">
    <property type="entry name" value="DNA-BINDING TRANSCRIPTIONAL ACTIVATOR DEVR_DOSR"/>
    <property type="match status" value="1"/>
</dbReference>
<dbReference type="Gene3D" id="1.10.10.10">
    <property type="entry name" value="Winged helix-like DNA-binding domain superfamily/Winged helix DNA-binding domain"/>
    <property type="match status" value="1"/>
</dbReference>
<dbReference type="CDD" id="cd06170">
    <property type="entry name" value="LuxR_C_like"/>
    <property type="match status" value="1"/>
</dbReference>
<keyword evidence="4" id="KW-0472">Membrane</keyword>
<proteinExistence type="predicted"/>
<feature type="transmembrane region" description="Helical" evidence="4">
    <location>
        <begin position="361"/>
        <end position="379"/>
    </location>
</feature>
<gene>
    <name evidence="6" type="ORF">C1880_00150</name>
</gene>
<name>A0A369LGX9_9ACTN</name>
<evidence type="ECO:0000313" key="6">
    <source>
        <dbReference type="EMBL" id="RDB57278.1"/>
    </source>
</evidence>
<feature type="transmembrane region" description="Helical" evidence="4">
    <location>
        <begin position="97"/>
        <end position="117"/>
    </location>
</feature>
<dbReference type="GO" id="GO:0003677">
    <property type="term" value="F:DNA binding"/>
    <property type="evidence" value="ECO:0007669"/>
    <property type="project" value="UniProtKB-KW"/>
</dbReference>
<evidence type="ECO:0000256" key="3">
    <source>
        <dbReference type="ARBA" id="ARBA00023163"/>
    </source>
</evidence>
<dbReference type="OrthoDB" id="3264440at2"/>
<evidence type="ECO:0000259" key="5">
    <source>
        <dbReference type="PROSITE" id="PS50043"/>
    </source>
</evidence>
<dbReference type="PRINTS" id="PR00038">
    <property type="entry name" value="HTHLUXR"/>
</dbReference>
<keyword evidence="7" id="KW-1185">Reference proteome</keyword>
<protein>
    <recommendedName>
        <fullName evidence="5">HTH luxR-type domain-containing protein</fullName>
    </recommendedName>
</protein>
<accession>A0A369LGX9</accession>
<sequence>MNSEGLFPARFLGFGLFWAWLFLAVLSPSPLFGRPLGFGDVPFEMCELLVRVIVLIGAIAFARRFSTERGKRVQLLAALVCGTTATVLLLASEQTGIVFAASVLAAVAECSLFLLWMTFFGYMKLGETLALLVASYATGAVICLATLFAGQTAMSATSAVLPAASCAAFVLSTRYHAASEASVEQQKEPENLRAYAQNSSAHLSFTRPLVKMTIGLALYSFAFSLYLGIAALGGNSFSKAYIVEPTSAVALAAIALLAFRFAQTTTPYALYRIVAPLFGVGFALLALHVQPLIAGLFVTLGYLTFEVLSYNDFCNIVKASDASLFKTIAFARLVNSLGMLVGWAAGFALSPHLQAADPSELLAVFALLIVLLTATLAFTDKDRVMMLSIADDRAVQESEESLPDRETAMATFAQRVSLSPRETEVLRYLLAGRTTSFAAEKLFVAESTVRAHVHNIYRKADVHSRMELLDEFERYRHEITSGQQE</sequence>
<dbReference type="InterPro" id="IPR016032">
    <property type="entry name" value="Sig_transdc_resp-reg_C-effctor"/>
</dbReference>
<organism evidence="6 7">
    <name type="scientific">Senegalimassilia anaerobia</name>
    <dbReference type="NCBI Taxonomy" id="1473216"/>
    <lineage>
        <taxon>Bacteria</taxon>
        <taxon>Bacillati</taxon>
        <taxon>Actinomycetota</taxon>
        <taxon>Coriobacteriia</taxon>
        <taxon>Coriobacteriales</taxon>
        <taxon>Coriobacteriaceae</taxon>
        <taxon>Senegalimassilia</taxon>
    </lineage>
</organism>
<dbReference type="InterPro" id="IPR000792">
    <property type="entry name" value="Tscrpt_reg_LuxR_C"/>
</dbReference>
<evidence type="ECO:0000256" key="1">
    <source>
        <dbReference type="ARBA" id="ARBA00023015"/>
    </source>
</evidence>
<dbReference type="InterPro" id="IPR036388">
    <property type="entry name" value="WH-like_DNA-bd_sf"/>
</dbReference>
<dbReference type="GO" id="GO:0006355">
    <property type="term" value="P:regulation of DNA-templated transcription"/>
    <property type="evidence" value="ECO:0007669"/>
    <property type="project" value="InterPro"/>
</dbReference>
<feature type="transmembrane region" description="Helical" evidence="4">
    <location>
        <begin position="216"/>
        <end position="234"/>
    </location>
</feature>
<dbReference type="Proteomes" id="UP000253792">
    <property type="component" value="Unassembled WGS sequence"/>
</dbReference>
<keyword evidence="2" id="KW-0238">DNA-binding</keyword>
<dbReference type="Pfam" id="PF00196">
    <property type="entry name" value="GerE"/>
    <property type="match status" value="1"/>
</dbReference>
<dbReference type="SMART" id="SM00421">
    <property type="entry name" value="HTH_LUXR"/>
    <property type="match status" value="1"/>
</dbReference>
<dbReference type="PROSITE" id="PS50043">
    <property type="entry name" value="HTH_LUXR_2"/>
    <property type="match status" value="1"/>
</dbReference>
<keyword evidence="4" id="KW-1133">Transmembrane helix</keyword>
<feature type="transmembrane region" description="Helical" evidence="4">
    <location>
        <begin position="49"/>
        <end position="66"/>
    </location>
</feature>
<reference evidence="6 7" key="1">
    <citation type="journal article" date="2018" name="Elife">
        <title>Discovery and characterization of a prevalent human gut bacterial enzyme sufficient for the inactivation of a family of plant toxins.</title>
        <authorList>
            <person name="Koppel N."/>
            <person name="Bisanz J.E."/>
            <person name="Pandelia M.E."/>
            <person name="Turnbaugh P.J."/>
            <person name="Balskus E.P."/>
        </authorList>
    </citation>
    <scope>NUCLEOTIDE SEQUENCE [LARGE SCALE GENOMIC DNA]</scope>
    <source>
        <strain evidence="7">anaerobia AP69FAA</strain>
    </source>
</reference>
<feature type="transmembrane region" description="Helical" evidence="4">
    <location>
        <begin position="73"/>
        <end position="91"/>
    </location>
</feature>
<feature type="domain" description="HTH luxR-type" evidence="5">
    <location>
        <begin position="411"/>
        <end position="476"/>
    </location>
</feature>
<keyword evidence="3" id="KW-0804">Transcription</keyword>
<keyword evidence="4" id="KW-0812">Transmembrane</keyword>
<feature type="transmembrane region" description="Helical" evidence="4">
    <location>
        <begin position="240"/>
        <end position="262"/>
    </location>
</feature>
<dbReference type="RefSeq" id="WP_114619839.1">
    <property type="nucleotide sequence ID" value="NZ_PPTP01000001.1"/>
</dbReference>
<dbReference type="PANTHER" id="PTHR44688">
    <property type="entry name" value="DNA-BINDING TRANSCRIPTIONAL ACTIVATOR DEVR_DOSR"/>
    <property type="match status" value="1"/>
</dbReference>
<evidence type="ECO:0000256" key="4">
    <source>
        <dbReference type="SAM" id="Phobius"/>
    </source>
</evidence>
<feature type="transmembrane region" description="Helical" evidence="4">
    <location>
        <begin position="330"/>
        <end position="349"/>
    </location>
</feature>
<evidence type="ECO:0000313" key="7">
    <source>
        <dbReference type="Proteomes" id="UP000253792"/>
    </source>
</evidence>
<keyword evidence="1" id="KW-0805">Transcription regulation</keyword>
<feature type="transmembrane region" description="Helical" evidence="4">
    <location>
        <begin position="129"/>
        <end position="150"/>
    </location>
</feature>
<comment type="caution">
    <text evidence="6">The sequence shown here is derived from an EMBL/GenBank/DDBJ whole genome shotgun (WGS) entry which is preliminary data.</text>
</comment>
<evidence type="ECO:0000256" key="2">
    <source>
        <dbReference type="ARBA" id="ARBA00023125"/>
    </source>
</evidence>
<dbReference type="SUPFAM" id="SSF46894">
    <property type="entry name" value="C-terminal effector domain of the bipartite response regulators"/>
    <property type="match status" value="1"/>
</dbReference>